<evidence type="ECO:0000256" key="4">
    <source>
        <dbReference type="ARBA" id="ARBA00022475"/>
    </source>
</evidence>
<evidence type="ECO:0000256" key="8">
    <source>
        <dbReference type="ARBA" id="ARBA00022989"/>
    </source>
</evidence>
<comment type="caution">
    <text evidence="12">The sequence shown here is derived from an EMBL/GenBank/DDBJ whole genome shotgun (WGS) entry which is preliminary data.</text>
</comment>
<dbReference type="Pfam" id="PF07661">
    <property type="entry name" value="MORN_2"/>
    <property type="match status" value="1"/>
</dbReference>
<feature type="chain" id="PRO_5042956870" evidence="10">
    <location>
        <begin position="20"/>
        <end position="290"/>
    </location>
</feature>
<organism evidence="12 13">
    <name type="scientific">Dawidia cretensis</name>
    <dbReference type="NCBI Taxonomy" id="2782350"/>
    <lineage>
        <taxon>Bacteria</taxon>
        <taxon>Pseudomonadati</taxon>
        <taxon>Bacteroidota</taxon>
        <taxon>Cytophagia</taxon>
        <taxon>Cytophagales</taxon>
        <taxon>Chryseotaleaceae</taxon>
        <taxon>Dawidia</taxon>
    </lineage>
</organism>
<evidence type="ECO:0000256" key="10">
    <source>
        <dbReference type="SAM" id="SignalP"/>
    </source>
</evidence>
<reference evidence="12 13" key="1">
    <citation type="submission" date="2021-05" db="EMBL/GenBank/DDBJ databases">
        <title>A Polyphasic approach of four new species of the genus Ohtaekwangia: Ohtaekwangia histidinii sp. nov., Ohtaekwangia cretensis sp. nov., Ohtaekwangia indiensis sp. nov., Ohtaekwangia reichenbachii sp. nov. from diverse environment.</title>
        <authorList>
            <person name="Octaviana S."/>
        </authorList>
    </citation>
    <scope>NUCLEOTIDE SEQUENCE [LARGE SCALE GENOMIC DNA]</scope>
    <source>
        <strain evidence="12 13">PWU5</strain>
    </source>
</reference>
<evidence type="ECO:0000313" key="12">
    <source>
        <dbReference type="EMBL" id="MBT1710011.1"/>
    </source>
</evidence>
<keyword evidence="5" id="KW-0997">Cell inner membrane</keyword>
<dbReference type="Pfam" id="PF03544">
    <property type="entry name" value="TonB_C"/>
    <property type="match status" value="1"/>
</dbReference>
<evidence type="ECO:0000256" key="3">
    <source>
        <dbReference type="ARBA" id="ARBA00022448"/>
    </source>
</evidence>
<dbReference type="Gene3D" id="3.30.1150.10">
    <property type="match status" value="1"/>
</dbReference>
<comment type="subcellular location">
    <subcellularLocation>
        <location evidence="1">Cell inner membrane</location>
        <topology evidence="1">Single-pass membrane protein</topology>
        <orientation evidence="1">Periplasmic side</orientation>
    </subcellularLocation>
</comment>
<evidence type="ECO:0000256" key="6">
    <source>
        <dbReference type="ARBA" id="ARBA00022692"/>
    </source>
</evidence>
<dbReference type="InterPro" id="IPR037682">
    <property type="entry name" value="TonB_C"/>
</dbReference>
<keyword evidence="6" id="KW-0812">Transmembrane</keyword>
<dbReference type="Gene3D" id="2.20.110.10">
    <property type="entry name" value="Histone H3 K4-specific methyltransferase SET7/9 N-terminal domain"/>
    <property type="match status" value="1"/>
</dbReference>
<dbReference type="PROSITE" id="PS52015">
    <property type="entry name" value="TONB_CTD"/>
    <property type="match status" value="1"/>
</dbReference>
<keyword evidence="8" id="KW-1133">Transmembrane helix</keyword>
<dbReference type="RefSeq" id="WP_254085589.1">
    <property type="nucleotide sequence ID" value="NZ_JAHESE010000018.1"/>
</dbReference>
<dbReference type="Proteomes" id="UP001319080">
    <property type="component" value="Unassembled WGS sequence"/>
</dbReference>
<dbReference type="NCBIfam" id="TIGR01352">
    <property type="entry name" value="tonB_Cterm"/>
    <property type="match status" value="1"/>
</dbReference>
<comment type="similarity">
    <text evidence="2">Belongs to the TonB family.</text>
</comment>
<dbReference type="EMBL" id="JAHESE010000018">
    <property type="protein sequence ID" value="MBT1710011.1"/>
    <property type="molecule type" value="Genomic_DNA"/>
</dbReference>
<keyword evidence="7" id="KW-0653">Protein transport</keyword>
<keyword evidence="4" id="KW-1003">Cell membrane</keyword>
<dbReference type="GO" id="GO:0055085">
    <property type="term" value="P:transmembrane transport"/>
    <property type="evidence" value="ECO:0007669"/>
    <property type="project" value="InterPro"/>
</dbReference>
<dbReference type="SUPFAM" id="SSF82185">
    <property type="entry name" value="Histone H3 K4-specific methyltransferase SET7/9 N-terminal domain"/>
    <property type="match status" value="1"/>
</dbReference>
<evidence type="ECO:0000256" key="2">
    <source>
        <dbReference type="ARBA" id="ARBA00006555"/>
    </source>
</evidence>
<evidence type="ECO:0000256" key="5">
    <source>
        <dbReference type="ARBA" id="ARBA00022519"/>
    </source>
</evidence>
<dbReference type="GO" id="GO:0031992">
    <property type="term" value="F:energy transducer activity"/>
    <property type="evidence" value="ECO:0007669"/>
    <property type="project" value="TreeGrafter"/>
</dbReference>
<evidence type="ECO:0000313" key="13">
    <source>
        <dbReference type="Proteomes" id="UP001319080"/>
    </source>
</evidence>
<dbReference type="InterPro" id="IPR006260">
    <property type="entry name" value="TonB/TolA_C"/>
</dbReference>
<dbReference type="PANTHER" id="PTHR33446">
    <property type="entry name" value="PROTEIN TONB-RELATED"/>
    <property type="match status" value="1"/>
</dbReference>
<evidence type="ECO:0000256" key="7">
    <source>
        <dbReference type="ARBA" id="ARBA00022927"/>
    </source>
</evidence>
<evidence type="ECO:0000259" key="11">
    <source>
        <dbReference type="PROSITE" id="PS52015"/>
    </source>
</evidence>
<dbReference type="GO" id="GO:0098797">
    <property type="term" value="C:plasma membrane protein complex"/>
    <property type="evidence" value="ECO:0007669"/>
    <property type="project" value="TreeGrafter"/>
</dbReference>
<keyword evidence="9" id="KW-0472">Membrane</keyword>
<dbReference type="PANTHER" id="PTHR33446:SF2">
    <property type="entry name" value="PROTEIN TONB"/>
    <property type="match status" value="1"/>
</dbReference>
<evidence type="ECO:0000256" key="1">
    <source>
        <dbReference type="ARBA" id="ARBA00004383"/>
    </source>
</evidence>
<feature type="domain" description="TonB C-terminal" evidence="11">
    <location>
        <begin position="197"/>
        <end position="290"/>
    </location>
</feature>
<dbReference type="AlphaFoldDB" id="A0AAP2DZ63"/>
<dbReference type="GO" id="GO:0015031">
    <property type="term" value="P:protein transport"/>
    <property type="evidence" value="ECO:0007669"/>
    <property type="project" value="UniProtKB-KW"/>
</dbReference>
<dbReference type="InterPro" id="IPR051045">
    <property type="entry name" value="TonB-dependent_transducer"/>
</dbReference>
<protein>
    <submittedName>
        <fullName evidence="12">TonB family protein</fullName>
    </submittedName>
</protein>
<keyword evidence="3" id="KW-0813">Transport</keyword>
<keyword evidence="13" id="KW-1185">Reference proteome</keyword>
<accession>A0AAP2DZ63</accession>
<gene>
    <name evidence="12" type="ORF">KK062_17325</name>
</gene>
<evidence type="ECO:0000256" key="9">
    <source>
        <dbReference type="ARBA" id="ARBA00023136"/>
    </source>
</evidence>
<dbReference type="SUPFAM" id="SSF74653">
    <property type="entry name" value="TolA/TonB C-terminal domain"/>
    <property type="match status" value="1"/>
</dbReference>
<proteinExistence type="inferred from homology"/>
<keyword evidence="10" id="KW-0732">Signal</keyword>
<feature type="signal peptide" evidence="10">
    <location>
        <begin position="1"/>
        <end position="19"/>
    </location>
</feature>
<sequence>MKTPVLVFAILLIVSPSYAQSRETGIGYFTKEWLQTKSPTAAAYYRTIQINGDSSAYILHDYFVPSGKVYMEVECNALVPAVVFHGKMKRYYQNGVLQEEGQYDHGHAFGVFTTYYNTGKPCERSEYQGGYRDCILQYYSPDGHEQIASGKGVMRIVNANGDSLHAEVEDNNIRYTYSIHAEDTIYASVEREAEYPGGMVGLMNYLMKVVKYPSEARNKRIQGSVFTSFIVDERGKITDMTVVKSVSPELDAEAVRVIGTMKAWQPATIGAKAVKSRFVLPIKFKLGLGY</sequence>
<dbReference type="InterPro" id="IPR011652">
    <property type="entry name" value="MORN_2"/>
</dbReference>
<name>A0AAP2DZ63_9BACT</name>